<evidence type="ECO:0000256" key="3">
    <source>
        <dbReference type="ARBA" id="ARBA00022679"/>
    </source>
</evidence>
<accession>A0A9Y1BIN0</accession>
<protein>
    <submittedName>
        <fullName evidence="6">TrmJ/YjtD family RNA methyltransferase</fullName>
        <ecNumber evidence="6">2.1.1.-</ecNumber>
    </submittedName>
</protein>
<evidence type="ECO:0000256" key="1">
    <source>
        <dbReference type="ARBA" id="ARBA00007228"/>
    </source>
</evidence>
<dbReference type="AlphaFoldDB" id="A0A9Y1BIN0"/>
<evidence type="ECO:0000313" key="6">
    <source>
        <dbReference type="EMBL" id="UJG39798.1"/>
    </source>
</evidence>
<feature type="domain" description="tRNA/rRNA methyltransferase SpoU type" evidence="5">
    <location>
        <begin position="12"/>
        <end position="162"/>
    </location>
</feature>
<organism evidence="6">
    <name type="scientific">Candidatus Heimdallarchaeum aukensis</name>
    <dbReference type="NCBI Taxonomy" id="2876573"/>
    <lineage>
        <taxon>Archaea</taxon>
        <taxon>Promethearchaeati</taxon>
        <taxon>Candidatus Heimdallarchaeota</taxon>
        <taxon>Candidatus Heimdallarchaeia (ex Rinke et al. 2021) (nom. nud.)</taxon>
        <taxon>Candidatus Heimdallarchaeales</taxon>
        <taxon>Candidatus Heimdallarchaeaceae</taxon>
        <taxon>Candidatus Heimdallarchaeum</taxon>
    </lineage>
</organism>
<keyword evidence="2 6" id="KW-0489">Methyltransferase</keyword>
<dbReference type="Gene3D" id="3.40.1280.10">
    <property type="match status" value="1"/>
</dbReference>
<dbReference type="GO" id="GO:0008173">
    <property type="term" value="F:RNA methyltransferase activity"/>
    <property type="evidence" value="ECO:0007669"/>
    <property type="project" value="InterPro"/>
</dbReference>
<evidence type="ECO:0000256" key="2">
    <source>
        <dbReference type="ARBA" id="ARBA00022603"/>
    </source>
</evidence>
<gene>
    <name evidence="6" type="ORF">K9W45_07995</name>
</gene>
<dbReference type="Proteomes" id="UP001201020">
    <property type="component" value="Chromosome"/>
</dbReference>
<dbReference type="CDD" id="cd18093">
    <property type="entry name" value="SpoU-like_TrmJ"/>
    <property type="match status" value="1"/>
</dbReference>
<dbReference type="InterPro" id="IPR004384">
    <property type="entry name" value="RNA_MeTrfase_TrmJ/LasT"/>
</dbReference>
<proteinExistence type="inferred from homology"/>
<dbReference type="PANTHER" id="PTHR42786:SF2">
    <property type="entry name" value="TRNA (CYTIDINE_URIDINE-2'-O-)-METHYLTRANSFERASE TRMJ"/>
    <property type="match status" value="1"/>
</dbReference>
<dbReference type="GO" id="GO:0005829">
    <property type="term" value="C:cytosol"/>
    <property type="evidence" value="ECO:0007669"/>
    <property type="project" value="TreeGrafter"/>
</dbReference>
<dbReference type="SUPFAM" id="SSF75217">
    <property type="entry name" value="alpha/beta knot"/>
    <property type="match status" value="1"/>
</dbReference>
<dbReference type="InterPro" id="IPR029026">
    <property type="entry name" value="tRNA_m1G_MTases_N"/>
</dbReference>
<sequence>MTASEKTLFDYSVILVQPKIEGNIGAIARLCNNYNAKNLILIDPQVDHLSSESRARAMHSSKYLENAKIYSTLSDIREKYTTLIATTAKAGEQYKISRQPILPWDFAELEIPPDTKVGLVFGREDIGLLNEEIDMCDILVNVPLPGEHKVLNLSHAVAILLHELWKASTNIEKIKKQERMSSYSERKVLFDEIEKILAKIEYFEHKKPIVYKLIQKIINRSFPNHQEIHGLIGFFKAIRRKLEKKC</sequence>
<evidence type="ECO:0000259" key="5">
    <source>
        <dbReference type="Pfam" id="PF00588"/>
    </source>
</evidence>
<dbReference type="InterPro" id="IPR001537">
    <property type="entry name" value="SpoU_MeTrfase"/>
</dbReference>
<dbReference type="Gene3D" id="1.10.8.590">
    <property type="match status" value="1"/>
</dbReference>
<evidence type="ECO:0000256" key="4">
    <source>
        <dbReference type="ARBA" id="ARBA00022691"/>
    </source>
</evidence>
<keyword evidence="4" id="KW-0949">S-adenosyl-L-methionine</keyword>
<comment type="similarity">
    <text evidence="1">Belongs to the class IV-like SAM-binding methyltransferase superfamily. RNA methyltransferase TrmH family.</text>
</comment>
<dbReference type="PANTHER" id="PTHR42786">
    <property type="entry name" value="TRNA/RRNA METHYLTRANSFERASE"/>
    <property type="match status" value="1"/>
</dbReference>
<dbReference type="NCBIfam" id="TIGR00050">
    <property type="entry name" value="rRNA_methyl_1"/>
    <property type="match status" value="1"/>
</dbReference>
<dbReference type="GO" id="GO:0003723">
    <property type="term" value="F:RNA binding"/>
    <property type="evidence" value="ECO:0007669"/>
    <property type="project" value="InterPro"/>
</dbReference>
<dbReference type="EMBL" id="CP084166">
    <property type="protein sequence ID" value="UJG39798.1"/>
    <property type="molecule type" value="Genomic_DNA"/>
</dbReference>
<dbReference type="PIRSF" id="PIRSF004808">
    <property type="entry name" value="LasT"/>
    <property type="match status" value="1"/>
</dbReference>
<dbReference type="GO" id="GO:0002128">
    <property type="term" value="P:tRNA nucleoside ribose methylation"/>
    <property type="evidence" value="ECO:0007669"/>
    <property type="project" value="TreeGrafter"/>
</dbReference>
<dbReference type="InterPro" id="IPR029028">
    <property type="entry name" value="Alpha/beta_knot_MTases"/>
</dbReference>
<dbReference type="EC" id="2.1.1.-" evidence="6"/>
<dbReference type="Pfam" id="PF00588">
    <property type="entry name" value="SpoU_methylase"/>
    <property type="match status" value="1"/>
</dbReference>
<reference evidence="6" key="1">
    <citation type="journal article" date="2022" name="Nat. Microbiol.">
        <title>Unique mobile elements and scalable gene flow at the prokaryote-eukaryote boundary revealed by circularized Asgard archaea genomes.</title>
        <authorList>
            <person name="Wu F."/>
            <person name="Speth D.R."/>
            <person name="Philosof A."/>
            <person name="Cremiere A."/>
            <person name="Narayanan A."/>
            <person name="Barco R.A."/>
            <person name="Connon S.A."/>
            <person name="Amend J.P."/>
            <person name="Antoshechkin I.A."/>
            <person name="Orphan V.J."/>
        </authorList>
    </citation>
    <scope>NUCLEOTIDE SEQUENCE</scope>
    <source>
        <strain evidence="6">PM71</strain>
    </source>
</reference>
<name>A0A9Y1BIN0_9ARCH</name>
<keyword evidence="3 6" id="KW-0808">Transferase</keyword>